<dbReference type="AlphaFoldDB" id="A0A0L0HIG2"/>
<dbReference type="STRING" id="645134.A0A0L0HIG2"/>
<dbReference type="Pfam" id="PF01168">
    <property type="entry name" value="Ala_racemase_N"/>
    <property type="match status" value="1"/>
</dbReference>
<dbReference type="PANTHER" id="PTHR10146:SF14">
    <property type="entry name" value="PYRIDOXAL PHOSPHATE HOMEOSTASIS PROTEIN"/>
    <property type="match status" value="1"/>
</dbReference>
<evidence type="ECO:0000256" key="1">
    <source>
        <dbReference type="ARBA" id="ARBA00022898"/>
    </source>
</evidence>
<dbReference type="OMA" id="PLEWHMI"/>
<evidence type="ECO:0000259" key="5">
    <source>
        <dbReference type="Pfam" id="PF01168"/>
    </source>
</evidence>
<reference evidence="6 7" key="1">
    <citation type="submission" date="2009-08" db="EMBL/GenBank/DDBJ databases">
        <title>The Genome Sequence of Spizellomyces punctatus strain DAOM BR117.</title>
        <authorList>
            <consortium name="The Broad Institute Genome Sequencing Platform"/>
            <person name="Russ C."/>
            <person name="Cuomo C."/>
            <person name="Shea T."/>
            <person name="Young S.K."/>
            <person name="Zeng Q."/>
            <person name="Koehrsen M."/>
            <person name="Haas B."/>
            <person name="Borodovsky M."/>
            <person name="Guigo R."/>
            <person name="Alvarado L."/>
            <person name="Berlin A."/>
            <person name="Bochicchio J."/>
            <person name="Borenstein D."/>
            <person name="Chapman S."/>
            <person name="Chen Z."/>
            <person name="Engels R."/>
            <person name="Freedman E."/>
            <person name="Gellesch M."/>
            <person name="Goldberg J."/>
            <person name="Griggs A."/>
            <person name="Gujja S."/>
            <person name="Heiman D."/>
            <person name="Hepburn T."/>
            <person name="Howarth C."/>
            <person name="Jen D."/>
            <person name="Larson L."/>
            <person name="Lewis B."/>
            <person name="Mehta T."/>
            <person name="Park D."/>
            <person name="Pearson M."/>
            <person name="Roberts A."/>
            <person name="Saif S."/>
            <person name="Shenoy N."/>
            <person name="Sisk P."/>
            <person name="Stolte C."/>
            <person name="Sykes S."/>
            <person name="Thomson T."/>
            <person name="Walk T."/>
            <person name="White J."/>
            <person name="Yandava C."/>
            <person name="Burger G."/>
            <person name="Gray M.W."/>
            <person name="Holland P.W.H."/>
            <person name="King N."/>
            <person name="Lang F.B.F."/>
            <person name="Roger A.J."/>
            <person name="Ruiz-Trillo I."/>
            <person name="Lander E."/>
            <person name="Nusbaum C."/>
        </authorList>
    </citation>
    <scope>NUCLEOTIDE SEQUENCE [LARGE SCALE GENOMIC DNA]</scope>
    <source>
        <strain evidence="6 7">DAOM BR117</strain>
    </source>
</reference>
<dbReference type="Proteomes" id="UP000053201">
    <property type="component" value="Unassembled WGS sequence"/>
</dbReference>
<name>A0A0L0HIG2_SPIPD</name>
<evidence type="ECO:0000256" key="3">
    <source>
        <dbReference type="PIRSR" id="PIRSR004848-1"/>
    </source>
</evidence>
<evidence type="ECO:0000256" key="4">
    <source>
        <dbReference type="RuleBase" id="RU004514"/>
    </source>
</evidence>
<comment type="function">
    <text evidence="2">Pyridoxal 5'-phosphate (PLP)-binding protein, which may be involved in intracellular homeostatic regulation of pyridoxal 5'-phosphate (PLP), the active form of vitamin B6.</text>
</comment>
<dbReference type="VEuPathDB" id="FungiDB:SPPG_04017"/>
<keyword evidence="7" id="KW-1185">Reference proteome</keyword>
<dbReference type="SUPFAM" id="SSF51419">
    <property type="entry name" value="PLP-binding barrel"/>
    <property type="match status" value="1"/>
</dbReference>
<dbReference type="HAMAP" id="MF_02087">
    <property type="entry name" value="PLP_homeostasis"/>
    <property type="match status" value="1"/>
</dbReference>
<dbReference type="GeneID" id="27687494"/>
<protein>
    <recommendedName>
        <fullName evidence="2">Pyridoxal phosphate homeostasis protein</fullName>
        <shortName evidence="2">PLP homeostasis protein</shortName>
    </recommendedName>
</protein>
<feature type="domain" description="Alanine racemase N-terminal" evidence="5">
    <location>
        <begin position="18"/>
        <end position="237"/>
    </location>
</feature>
<dbReference type="EMBL" id="KQ257455">
    <property type="protein sequence ID" value="KND00917.1"/>
    <property type="molecule type" value="Genomic_DNA"/>
</dbReference>
<sequence length="242" mass="26501">MSTCTNDQQARKSDITCSLAEIRERVKQAEQKRGTGKEVRLVAVSKTKPASDLLIAYEAGQRHFGENVQELVEKAAQLPTDICWHFIGTLQSNKCKTLAAVPNLWAVETIDSIKKADMMNKAWSGKSQPLRVFVQVNTSGEESKSGLHPTECIAVAEHVVTACQNLTLQGLMTIGSPDRDAESENPDFVCLKQCKDTVDQKLGLDVELSMGMSDDFENAIHAGATNVRVGSSIFGSRNYAKR</sequence>
<dbReference type="NCBIfam" id="TIGR00044">
    <property type="entry name" value="YggS family pyridoxal phosphate-dependent enzyme"/>
    <property type="match status" value="1"/>
</dbReference>
<keyword evidence="1 2" id="KW-0663">Pyridoxal phosphate</keyword>
<dbReference type="CDD" id="cd06822">
    <property type="entry name" value="PLPDE_III_YBL036c_euk"/>
    <property type="match status" value="1"/>
</dbReference>
<dbReference type="InterPro" id="IPR029066">
    <property type="entry name" value="PLP-binding_barrel"/>
</dbReference>
<organism evidence="6 7">
    <name type="scientific">Spizellomyces punctatus (strain DAOM BR117)</name>
    <dbReference type="NCBI Taxonomy" id="645134"/>
    <lineage>
        <taxon>Eukaryota</taxon>
        <taxon>Fungi</taxon>
        <taxon>Fungi incertae sedis</taxon>
        <taxon>Chytridiomycota</taxon>
        <taxon>Chytridiomycota incertae sedis</taxon>
        <taxon>Chytridiomycetes</taxon>
        <taxon>Spizellomycetales</taxon>
        <taxon>Spizellomycetaceae</taxon>
        <taxon>Spizellomyces</taxon>
    </lineage>
</organism>
<evidence type="ECO:0000256" key="2">
    <source>
        <dbReference type="HAMAP-Rule" id="MF_03225"/>
    </source>
</evidence>
<feature type="modified residue" description="N6-(pyridoxal phosphate)lysine" evidence="2 3">
    <location>
        <position position="46"/>
    </location>
</feature>
<gene>
    <name evidence="6" type="ORF">SPPG_04017</name>
</gene>
<dbReference type="RefSeq" id="XP_016608956.1">
    <property type="nucleotide sequence ID" value="XM_016752265.1"/>
</dbReference>
<accession>A0A0L0HIG2</accession>
<dbReference type="PROSITE" id="PS01211">
    <property type="entry name" value="UPF0001"/>
    <property type="match status" value="1"/>
</dbReference>
<dbReference type="Gene3D" id="3.20.20.10">
    <property type="entry name" value="Alanine racemase"/>
    <property type="match status" value="1"/>
</dbReference>
<dbReference type="eggNOG" id="KOG3157">
    <property type="taxonomic scope" value="Eukaryota"/>
</dbReference>
<dbReference type="InParanoid" id="A0A0L0HIG2"/>
<dbReference type="GO" id="GO:0030170">
    <property type="term" value="F:pyridoxal phosphate binding"/>
    <property type="evidence" value="ECO:0007669"/>
    <property type="project" value="UniProtKB-UniRule"/>
</dbReference>
<dbReference type="PANTHER" id="PTHR10146">
    <property type="entry name" value="PROLINE SYNTHETASE CO-TRANSCRIBED BACTERIAL HOMOLOG PROTEIN"/>
    <property type="match status" value="1"/>
</dbReference>
<dbReference type="FunCoup" id="A0A0L0HIG2">
    <property type="interactions" value="261"/>
</dbReference>
<evidence type="ECO:0000313" key="6">
    <source>
        <dbReference type="EMBL" id="KND00917.1"/>
    </source>
</evidence>
<evidence type="ECO:0000313" key="7">
    <source>
        <dbReference type="Proteomes" id="UP000053201"/>
    </source>
</evidence>
<comment type="similarity">
    <text evidence="2 4">Belongs to the pyridoxal phosphate-binding protein YggS/PROSC family.</text>
</comment>
<dbReference type="PIRSF" id="PIRSF004848">
    <property type="entry name" value="YBL036c_PLPDEIII"/>
    <property type="match status" value="1"/>
</dbReference>
<dbReference type="FunFam" id="3.20.20.10:FF:000007">
    <property type="entry name" value="Pyridoxal phosphate homeostasis protein"/>
    <property type="match status" value="1"/>
</dbReference>
<proteinExistence type="inferred from homology"/>
<comment type="cofactor">
    <cofactor evidence="3">
        <name>pyridoxal 5'-phosphate</name>
        <dbReference type="ChEBI" id="CHEBI:597326"/>
    </cofactor>
</comment>
<dbReference type="InterPro" id="IPR011078">
    <property type="entry name" value="PyrdxlP_homeostasis"/>
</dbReference>
<dbReference type="OrthoDB" id="10264196at2759"/>
<dbReference type="InterPro" id="IPR001608">
    <property type="entry name" value="Ala_racemase_N"/>
</dbReference>